<dbReference type="AlphaFoldDB" id="A0AB33TZ27"/>
<organism evidence="2 3">
    <name type="scientific">Neisseria meningitidis</name>
    <dbReference type="NCBI Taxonomy" id="487"/>
    <lineage>
        <taxon>Bacteria</taxon>
        <taxon>Pseudomonadati</taxon>
        <taxon>Pseudomonadota</taxon>
        <taxon>Betaproteobacteria</taxon>
        <taxon>Neisseriales</taxon>
        <taxon>Neisseriaceae</taxon>
        <taxon>Neisseria</taxon>
    </lineage>
</organism>
<evidence type="ECO:0000256" key="1">
    <source>
        <dbReference type="SAM" id="MobiDB-lite"/>
    </source>
</evidence>
<accession>A0AB33TZ27</accession>
<name>A0AB33TZ27_NEIME</name>
<comment type="caution">
    <text evidence="2">The sequence shown here is derived from an EMBL/GenBank/DDBJ whole genome shotgun (WGS) entry which is preliminary data.</text>
</comment>
<dbReference type="Proteomes" id="UP000072443">
    <property type="component" value="Unassembled WGS sequence"/>
</dbReference>
<evidence type="ECO:0000313" key="3">
    <source>
        <dbReference type="Proteomes" id="UP000072443"/>
    </source>
</evidence>
<proteinExistence type="predicted"/>
<feature type="region of interest" description="Disordered" evidence="1">
    <location>
        <begin position="74"/>
        <end position="141"/>
    </location>
</feature>
<reference evidence="2 3" key="1">
    <citation type="submission" date="2016-02" db="EMBL/GenBank/DDBJ databases">
        <authorList>
            <consortium name="Pathogen Informatics"/>
        </authorList>
    </citation>
    <scope>NUCLEOTIDE SEQUENCE [LARGE SCALE GENOMIC DNA]</scope>
    <source>
        <strain evidence="2 3">2842STDY5881269</strain>
    </source>
</reference>
<gene>
    <name evidence="2" type="ORF">ERS514591_02105</name>
</gene>
<feature type="compositionally biased region" description="Low complexity" evidence="1">
    <location>
        <begin position="106"/>
        <end position="120"/>
    </location>
</feature>
<dbReference type="EMBL" id="FEVP01000052">
    <property type="protein sequence ID" value="CWQ19316.1"/>
    <property type="molecule type" value="Genomic_DNA"/>
</dbReference>
<evidence type="ECO:0000313" key="2">
    <source>
        <dbReference type="EMBL" id="CWQ19316.1"/>
    </source>
</evidence>
<sequence>MPPLLFNLRTGKPSYAAIQPVAVRIPWLRWSNNAPARPLVATVSILSPSRSRARGSVTWNLSLRLRFKKSSNHLQAFSAPNDPHQAPEPPPIIVPTTSQPAPPVSKPKAPTPKAAPHWKPISPPKKEADERPTSLQFPSSSKAFHQALPILKVPMATVAP</sequence>
<protein>
    <submittedName>
        <fullName evidence="2">Uncharacterized protein</fullName>
    </submittedName>
</protein>